<dbReference type="PANTHER" id="PTHR32182:SF22">
    <property type="entry name" value="ATP-DEPENDENT ENDONUCLEASE, OLD FAMILY-RELATED"/>
    <property type="match status" value="1"/>
</dbReference>
<proteinExistence type="predicted"/>
<evidence type="ECO:0000313" key="2">
    <source>
        <dbReference type="EMBL" id="KAA6322354.1"/>
    </source>
</evidence>
<dbReference type="GO" id="GO:0000731">
    <property type="term" value="P:DNA synthesis involved in DNA repair"/>
    <property type="evidence" value="ECO:0007669"/>
    <property type="project" value="TreeGrafter"/>
</dbReference>
<sequence>MRIKELCIKNFRGISDMKIIPDPQINLIVGINGAGKSSILDAISYLFSWFTARMMNNLKGIGSVIPIDDIKHGTSGCFVSLKIDEAGLWSLARNKPYHAANEKYKTELKYMMDYILSVYNFDRIE</sequence>
<feature type="domain" description="Rad50/SbcC-type AAA" evidence="1">
    <location>
        <begin position="6"/>
        <end position="82"/>
    </location>
</feature>
<dbReference type="PANTHER" id="PTHR32182">
    <property type="entry name" value="DNA REPLICATION AND REPAIR PROTEIN RECF"/>
    <property type="match status" value="1"/>
</dbReference>
<dbReference type="InterPro" id="IPR027417">
    <property type="entry name" value="P-loop_NTPase"/>
</dbReference>
<reference evidence="2" key="1">
    <citation type="submission" date="2019-03" db="EMBL/GenBank/DDBJ databases">
        <title>Single cell metagenomics reveals metabolic interactions within the superorganism composed of flagellate Streblomastix strix and complex community of Bacteroidetes bacteria on its surface.</title>
        <authorList>
            <person name="Treitli S.C."/>
            <person name="Kolisko M."/>
            <person name="Husnik F."/>
            <person name="Keeling P."/>
            <person name="Hampl V."/>
        </authorList>
    </citation>
    <scope>NUCLEOTIDE SEQUENCE</scope>
    <source>
        <strain evidence="2">STM</strain>
    </source>
</reference>
<dbReference type="EMBL" id="SNRY01003066">
    <property type="protein sequence ID" value="KAA6322354.1"/>
    <property type="molecule type" value="Genomic_DNA"/>
</dbReference>
<dbReference type="InterPro" id="IPR038729">
    <property type="entry name" value="Rad50/SbcC_AAA"/>
</dbReference>
<dbReference type="GO" id="GO:0016887">
    <property type="term" value="F:ATP hydrolysis activity"/>
    <property type="evidence" value="ECO:0007669"/>
    <property type="project" value="InterPro"/>
</dbReference>
<dbReference type="AlphaFoldDB" id="A0A5J4QN27"/>
<gene>
    <name evidence="2" type="ORF">EZS27_028091</name>
</gene>
<dbReference type="GO" id="GO:0006302">
    <property type="term" value="P:double-strand break repair"/>
    <property type="evidence" value="ECO:0007669"/>
    <property type="project" value="InterPro"/>
</dbReference>
<dbReference type="Pfam" id="PF13476">
    <property type="entry name" value="AAA_23"/>
    <property type="match status" value="1"/>
</dbReference>
<evidence type="ECO:0000259" key="1">
    <source>
        <dbReference type="Pfam" id="PF13476"/>
    </source>
</evidence>
<accession>A0A5J4QN27</accession>
<dbReference type="Gene3D" id="3.40.50.300">
    <property type="entry name" value="P-loop containing nucleotide triphosphate hydrolases"/>
    <property type="match status" value="1"/>
</dbReference>
<name>A0A5J4QN27_9ZZZZ</name>
<comment type="caution">
    <text evidence="2">The sequence shown here is derived from an EMBL/GenBank/DDBJ whole genome shotgun (WGS) entry which is preliminary data.</text>
</comment>
<organism evidence="2">
    <name type="scientific">termite gut metagenome</name>
    <dbReference type="NCBI Taxonomy" id="433724"/>
    <lineage>
        <taxon>unclassified sequences</taxon>
        <taxon>metagenomes</taxon>
        <taxon>organismal metagenomes</taxon>
    </lineage>
</organism>
<dbReference type="SUPFAM" id="SSF52540">
    <property type="entry name" value="P-loop containing nucleoside triphosphate hydrolases"/>
    <property type="match status" value="1"/>
</dbReference>
<protein>
    <submittedName>
        <fullName evidence="2">DNA replication and repair protein RecF</fullName>
    </submittedName>
</protein>